<keyword evidence="5" id="KW-0732">Signal</keyword>
<evidence type="ECO:0000256" key="1">
    <source>
        <dbReference type="ARBA" id="ARBA00001970"/>
    </source>
</evidence>
<evidence type="ECO:0000256" key="6">
    <source>
        <dbReference type="ARBA" id="ARBA00023002"/>
    </source>
</evidence>
<comment type="cofactor">
    <cofactor evidence="1">
        <name>heme b</name>
        <dbReference type="ChEBI" id="CHEBI:60344"/>
    </cofactor>
</comment>
<evidence type="ECO:0000313" key="12">
    <source>
        <dbReference type="EMBL" id="QIS20158.1"/>
    </source>
</evidence>
<keyword evidence="2 12" id="KW-0575">Peroxidase</keyword>
<gene>
    <name evidence="12" type="ORF">F6W96_19520</name>
</gene>
<evidence type="ECO:0000259" key="10">
    <source>
        <dbReference type="Pfam" id="PF04261"/>
    </source>
</evidence>
<evidence type="ECO:0000259" key="11">
    <source>
        <dbReference type="Pfam" id="PF20628"/>
    </source>
</evidence>
<dbReference type="GO" id="GO:0020037">
    <property type="term" value="F:heme binding"/>
    <property type="evidence" value="ECO:0007669"/>
    <property type="project" value="InterPro"/>
</dbReference>
<name>A0A6G9Z3Q4_9NOCA</name>
<feature type="compositionally biased region" description="Basic and acidic residues" evidence="9">
    <location>
        <begin position="162"/>
        <end position="171"/>
    </location>
</feature>
<feature type="domain" description="Dyp-type peroxidase C-terminal" evidence="11">
    <location>
        <begin position="423"/>
        <end position="601"/>
    </location>
</feature>
<keyword evidence="6" id="KW-0560">Oxidoreductase</keyword>
<dbReference type="Pfam" id="PF04261">
    <property type="entry name" value="Dyp_perox_N"/>
    <property type="match status" value="1"/>
</dbReference>
<evidence type="ECO:0000256" key="8">
    <source>
        <dbReference type="ARBA" id="ARBA00025737"/>
    </source>
</evidence>
<keyword evidence="7" id="KW-0408">Iron</keyword>
<reference evidence="12 13" key="1">
    <citation type="journal article" date="2019" name="ACS Chem. Biol.">
        <title>Identification and Mobilization of a Cryptic Antibiotic Biosynthesis Gene Locus from a Human-Pathogenic Nocardia Isolate.</title>
        <authorList>
            <person name="Herisse M."/>
            <person name="Ishida K."/>
            <person name="Porter J.L."/>
            <person name="Howden B."/>
            <person name="Hertweck C."/>
            <person name="Stinear T.P."/>
            <person name="Pidot S.J."/>
        </authorList>
    </citation>
    <scope>NUCLEOTIDE SEQUENCE [LARGE SCALE GENOMIC DNA]</scope>
    <source>
        <strain evidence="12 13">AUSMDU00012715</strain>
    </source>
</reference>
<dbReference type="GO" id="GO:0004601">
    <property type="term" value="F:peroxidase activity"/>
    <property type="evidence" value="ECO:0007669"/>
    <property type="project" value="UniProtKB-KW"/>
</dbReference>
<proteinExistence type="inferred from homology"/>
<keyword evidence="4" id="KW-0479">Metal-binding</keyword>
<feature type="region of interest" description="Disordered" evidence="9">
    <location>
        <begin position="490"/>
        <end position="511"/>
    </location>
</feature>
<feature type="compositionally biased region" description="Basic residues" evidence="9">
    <location>
        <begin position="44"/>
        <end position="64"/>
    </location>
</feature>
<evidence type="ECO:0000256" key="2">
    <source>
        <dbReference type="ARBA" id="ARBA00022559"/>
    </source>
</evidence>
<accession>A0A6G9Z3Q4</accession>
<dbReference type="NCBIfam" id="TIGR01413">
    <property type="entry name" value="Dyp_perox_fam"/>
    <property type="match status" value="1"/>
</dbReference>
<dbReference type="GO" id="GO:0005829">
    <property type="term" value="C:cytosol"/>
    <property type="evidence" value="ECO:0007669"/>
    <property type="project" value="TreeGrafter"/>
</dbReference>
<evidence type="ECO:0000313" key="13">
    <source>
        <dbReference type="Proteomes" id="UP000500953"/>
    </source>
</evidence>
<feature type="region of interest" description="Disordered" evidence="9">
    <location>
        <begin position="23"/>
        <end position="211"/>
    </location>
</feature>
<dbReference type="PANTHER" id="PTHR30521">
    <property type="entry name" value="DEFERROCHELATASE/PEROXIDASE"/>
    <property type="match status" value="1"/>
</dbReference>
<dbReference type="Pfam" id="PF20628">
    <property type="entry name" value="Dyp_perox_C"/>
    <property type="match status" value="1"/>
</dbReference>
<dbReference type="GO" id="GO:0046872">
    <property type="term" value="F:metal ion binding"/>
    <property type="evidence" value="ECO:0007669"/>
    <property type="project" value="UniProtKB-KW"/>
</dbReference>
<feature type="compositionally biased region" description="Basic residues" evidence="9">
    <location>
        <begin position="70"/>
        <end position="80"/>
    </location>
</feature>
<dbReference type="PANTHER" id="PTHR30521:SF4">
    <property type="entry name" value="DEFERROCHELATASE"/>
    <property type="match status" value="1"/>
</dbReference>
<protein>
    <submittedName>
        <fullName evidence="12">Dyp-type peroxidase</fullName>
    </submittedName>
</protein>
<feature type="compositionally biased region" description="Basic residues" evidence="9">
    <location>
        <begin position="172"/>
        <end position="185"/>
    </location>
</feature>
<comment type="similarity">
    <text evidence="8">Belongs to the DyP-type peroxidase family.</text>
</comment>
<dbReference type="InterPro" id="IPR011008">
    <property type="entry name" value="Dimeric_a/b-barrel"/>
</dbReference>
<keyword evidence="3" id="KW-0349">Heme</keyword>
<organism evidence="12 13">
    <name type="scientific">Nocardia terpenica</name>
    <dbReference type="NCBI Taxonomy" id="455432"/>
    <lineage>
        <taxon>Bacteria</taxon>
        <taxon>Bacillati</taxon>
        <taxon>Actinomycetota</taxon>
        <taxon>Actinomycetes</taxon>
        <taxon>Mycobacteriales</taxon>
        <taxon>Nocardiaceae</taxon>
        <taxon>Nocardia</taxon>
    </lineage>
</organism>
<feature type="compositionally biased region" description="Basic residues" evidence="9">
    <location>
        <begin position="23"/>
        <end position="37"/>
    </location>
</feature>
<dbReference type="InterPro" id="IPR006314">
    <property type="entry name" value="Dyp_peroxidase"/>
</dbReference>
<feature type="compositionally biased region" description="Basic residues" evidence="9">
    <location>
        <begin position="102"/>
        <end position="127"/>
    </location>
</feature>
<dbReference type="InterPro" id="IPR048328">
    <property type="entry name" value="Dyp_perox_C"/>
</dbReference>
<dbReference type="SUPFAM" id="SSF54909">
    <property type="entry name" value="Dimeric alpha+beta barrel"/>
    <property type="match status" value="1"/>
</dbReference>
<dbReference type="InterPro" id="IPR048327">
    <property type="entry name" value="Dyp_perox_N"/>
</dbReference>
<dbReference type="Proteomes" id="UP000500953">
    <property type="component" value="Chromosome"/>
</dbReference>
<evidence type="ECO:0000256" key="5">
    <source>
        <dbReference type="ARBA" id="ARBA00022729"/>
    </source>
</evidence>
<feature type="region of interest" description="Disordered" evidence="9">
    <location>
        <begin position="304"/>
        <end position="323"/>
    </location>
</feature>
<evidence type="ECO:0000256" key="4">
    <source>
        <dbReference type="ARBA" id="ARBA00022723"/>
    </source>
</evidence>
<dbReference type="AlphaFoldDB" id="A0A6G9Z3Q4"/>
<dbReference type="PROSITE" id="PS51404">
    <property type="entry name" value="DYP_PEROXIDASE"/>
    <property type="match status" value="1"/>
</dbReference>
<evidence type="ECO:0000256" key="3">
    <source>
        <dbReference type="ARBA" id="ARBA00022617"/>
    </source>
</evidence>
<evidence type="ECO:0000256" key="9">
    <source>
        <dbReference type="SAM" id="MobiDB-lite"/>
    </source>
</evidence>
<evidence type="ECO:0000256" key="7">
    <source>
        <dbReference type="ARBA" id="ARBA00023004"/>
    </source>
</evidence>
<feature type="region of interest" description="Disordered" evidence="9">
    <location>
        <begin position="247"/>
        <end position="271"/>
    </location>
</feature>
<feature type="domain" description="Dyp-type peroxidase N-terminal" evidence="10">
    <location>
        <begin position="273"/>
        <end position="414"/>
    </location>
</feature>
<dbReference type="EMBL" id="CP046173">
    <property type="protein sequence ID" value="QIS20158.1"/>
    <property type="molecule type" value="Genomic_DNA"/>
</dbReference>
<sequence length="614" mass="67683">MADRPPRLRAAGRGLRRLRRLRRQARRARGRPPRRCRGSGLHRLPPRRIRPVAGRIRHHPRRCRGPAGRRCARPGRRVPRHPGADRGPGPAHPRNPGEHTAIRAHRRHRLRQRHHPGHRRRGRRRHPRTADRPATRPATPLPPATAGRHLAGPVPGPTELPPHGRDLDPGRATRRRRPPAPRRNPRPTPGIPRPHRRNLQAAEDIPVTDPHVNRRSFLRGALATGVGGATTAASATTLAIDAAAQPDPAHATAPPFHGPYQAGIADDPRPGSHTIVASFDAIAADRAELTDLFRALTDQARRLTTGGPAPAVGITAPPSDSGVLGPDVPGGELITTLGVGAALFDDRYGLADKRPAALTTMPTFANDNLQPPWCHGDLSLQLTAPDPDTCAHALREITRATRGAMRPRWRINGFLGRPRPAGTPRNLFGFKDGIANPDRTDFDHLIWTGDDTPAWAAGGSYLVIRLIRMLVEFWDRVDIVEQQNMFGRTRDTGAPLNGARETDTPDFSDDPEGTVIPLNSHIRLANPRTPDTAGSRILRRSFNYDRGIDPVGDLDQGLIFLCYQRDPRRQFEAVQHRLRDEPLVDYISPFGGGYFLALPGVRDDTDHYGRTLLT</sequence>